<dbReference type="AlphaFoldDB" id="A0A6A6D9U8"/>
<gene>
    <name evidence="1" type="ORF">K469DRAFT_684042</name>
</gene>
<dbReference type="EMBL" id="ML994737">
    <property type="protein sequence ID" value="KAF2175278.1"/>
    <property type="molecule type" value="Genomic_DNA"/>
</dbReference>
<reference evidence="1" key="1">
    <citation type="journal article" date="2020" name="Stud. Mycol.">
        <title>101 Dothideomycetes genomes: a test case for predicting lifestyles and emergence of pathogens.</title>
        <authorList>
            <person name="Haridas S."/>
            <person name="Albert R."/>
            <person name="Binder M."/>
            <person name="Bloem J."/>
            <person name="Labutti K."/>
            <person name="Salamov A."/>
            <person name="Andreopoulos B."/>
            <person name="Baker S."/>
            <person name="Barry K."/>
            <person name="Bills G."/>
            <person name="Bluhm B."/>
            <person name="Cannon C."/>
            <person name="Castanera R."/>
            <person name="Culley D."/>
            <person name="Daum C."/>
            <person name="Ezra D."/>
            <person name="Gonzalez J."/>
            <person name="Henrissat B."/>
            <person name="Kuo A."/>
            <person name="Liang C."/>
            <person name="Lipzen A."/>
            <person name="Lutzoni F."/>
            <person name="Magnuson J."/>
            <person name="Mondo S."/>
            <person name="Nolan M."/>
            <person name="Ohm R."/>
            <person name="Pangilinan J."/>
            <person name="Park H.-J."/>
            <person name="Ramirez L."/>
            <person name="Alfaro M."/>
            <person name="Sun H."/>
            <person name="Tritt A."/>
            <person name="Yoshinaga Y."/>
            <person name="Zwiers L.-H."/>
            <person name="Turgeon B."/>
            <person name="Goodwin S."/>
            <person name="Spatafora J."/>
            <person name="Crous P."/>
            <person name="Grigoriev I."/>
        </authorList>
    </citation>
    <scope>NUCLEOTIDE SEQUENCE</scope>
    <source>
        <strain evidence="1">CBS 207.26</strain>
    </source>
</reference>
<accession>A0A6A6D9U8</accession>
<name>A0A6A6D9U8_9PEZI</name>
<dbReference type="OrthoDB" id="3861138at2759"/>
<organism evidence="1 2">
    <name type="scientific">Zopfia rhizophila CBS 207.26</name>
    <dbReference type="NCBI Taxonomy" id="1314779"/>
    <lineage>
        <taxon>Eukaryota</taxon>
        <taxon>Fungi</taxon>
        <taxon>Dikarya</taxon>
        <taxon>Ascomycota</taxon>
        <taxon>Pezizomycotina</taxon>
        <taxon>Dothideomycetes</taxon>
        <taxon>Dothideomycetes incertae sedis</taxon>
        <taxon>Zopfiaceae</taxon>
        <taxon>Zopfia</taxon>
    </lineage>
</organism>
<keyword evidence="2" id="KW-1185">Reference proteome</keyword>
<evidence type="ECO:0008006" key="3">
    <source>
        <dbReference type="Google" id="ProtNLM"/>
    </source>
</evidence>
<protein>
    <recommendedName>
        <fullName evidence="3">Protein kinase domain-containing protein</fullName>
    </recommendedName>
</protein>
<dbReference type="SUPFAM" id="SSF56112">
    <property type="entry name" value="Protein kinase-like (PK-like)"/>
    <property type="match status" value="1"/>
</dbReference>
<sequence length="230" mass="26509">MSQAILVQLYYPAYGLKGVFVWKLFDRRSTTDIREQHSTHAWSKEVELKYGQFAFTDDYSAFYAELCASDDSVFEFDDEWDEMQKETLSSMSCARCTMQSPKSINVWGLFKGPTYLDSSHVLNFQSHDFAASQKVLLQYIRKAFTLQGLCKADPPPPTPRDSWQYICEDAICIVNLIRSQGILNRDVNVRNSLVCWDPLADKYKVFLINFGHCVFRQDESDGDLEVETGR</sequence>
<dbReference type="InterPro" id="IPR011009">
    <property type="entry name" value="Kinase-like_dom_sf"/>
</dbReference>
<dbReference type="Proteomes" id="UP000800200">
    <property type="component" value="Unassembled WGS sequence"/>
</dbReference>
<evidence type="ECO:0000313" key="1">
    <source>
        <dbReference type="EMBL" id="KAF2175278.1"/>
    </source>
</evidence>
<proteinExistence type="predicted"/>
<evidence type="ECO:0000313" key="2">
    <source>
        <dbReference type="Proteomes" id="UP000800200"/>
    </source>
</evidence>